<dbReference type="Pfam" id="PF12831">
    <property type="entry name" value="FAD_oxidored"/>
    <property type="match status" value="1"/>
</dbReference>
<comment type="caution">
    <text evidence="1">The sequence shown here is derived from an EMBL/GenBank/DDBJ whole genome shotgun (WGS) entry which is preliminary data.</text>
</comment>
<protein>
    <submittedName>
        <fullName evidence="1">FAD-dependent oxidoreductase</fullName>
    </submittedName>
</protein>
<sequence length="528" mass="57052">MRSVSSAPLVQSYDIIAFGDEVPGILALVCAAREYYRRKNQHPRTLLILKGNSLLGIGGHLVRGGLSYLDRSAVPLSIRQTHNLDTFGDPAAIYKEFLRRAGVLAIALDPRKADAALREMLREIGAEIVSNIEIESANRWEQKITGIKLVNGDTYFGKYFIDSTVNAELAQAAGVRKLKGFETFGLPDAELSVTLVFETQGLSIDRLRNVEYLYLKRFTNTGDAIAQSWLNVAAGKNAELANQLRKDLVDKNGNPKNMYVGKDYIDIRSKALSIAYHSFRGTTLSLETSGTILDNGNVAILPGGRLSWNALLFDVNADQAEALALGKALPTPEMLKEFAYISKWFQSIGATTVKGASELYIRHAGNILGAVDPLTGSRMLAGGVPSSEALGTFGYHFDVRGGISGLGTKASTKGYNVDNLQFLVPPLFNIGIQHALVQDVPNLAVISPGSGFKGYACSAGRIVEFNCGVGQGVGIAAAIALNENRNLADISNKEVQNVLKTTGQLSKIYGKNYELAADLDKFEREMAA</sequence>
<dbReference type="EMBL" id="JACXAE010000101">
    <property type="protein sequence ID" value="MBD2776950.1"/>
    <property type="molecule type" value="Genomic_DNA"/>
</dbReference>
<accession>A0A8J6XRC6</accession>
<dbReference type="InterPro" id="IPR036188">
    <property type="entry name" value="FAD/NAD-bd_sf"/>
</dbReference>
<dbReference type="AlphaFoldDB" id="A0A8J6XRC6"/>
<evidence type="ECO:0000313" key="1">
    <source>
        <dbReference type="EMBL" id="MBD2776950.1"/>
    </source>
</evidence>
<proteinExistence type="predicted"/>
<organism evidence="1 2">
    <name type="scientific">Iningainema tapete BLCC-T55</name>
    <dbReference type="NCBI Taxonomy" id="2748662"/>
    <lineage>
        <taxon>Bacteria</taxon>
        <taxon>Bacillati</taxon>
        <taxon>Cyanobacteriota</taxon>
        <taxon>Cyanophyceae</taxon>
        <taxon>Nostocales</taxon>
        <taxon>Scytonemataceae</taxon>
        <taxon>Iningainema tapete</taxon>
    </lineage>
</organism>
<name>A0A8J6XRC6_9CYAN</name>
<reference evidence="1" key="1">
    <citation type="submission" date="2020-09" db="EMBL/GenBank/DDBJ databases">
        <title>Iningainema tapete sp. nov. (Scytonemataceae, Cyanobacteria) from greenhouses in central Florida (USA) produces two types of nodularin with biosynthetic potential for microcystin-LR and anabaenopeptins.</title>
        <authorList>
            <person name="Berthold D.E."/>
            <person name="Lefler F.W."/>
            <person name="Huang I.-S."/>
            <person name="Abdulla H."/>
            <person name="Zimba P.V."/>
            <person name="Laughinghouse H.D. IV."/>
        </authorList>
    </citation>
    <scope>NUCLEOTIDE SEQUENCE</scope>
    <source>
        <strain evidence="1">BLCCT55</strain>
    </source>
</reference>
<dbReference type="RefSeq" id="WP_190836020.1">
    <property type="nucleotide sequence ID" value="NZ_CAWPPI010000101.1"/>
</dbReference>
<keyword evidence="2" id="KW-1185">Reference proteome</keyword>
<evidence type="ECO:0000313" key="2">
    <source>
        <dbReference type="Proteomes" id="UP000629098"/>
    </source>
</evidence>
<dbReference type="Proteomes" id="UP000629098">
    <property type="component" value="Unassembled WGS sequence"/>
</dbReference>
<gene>
    <name evidence="1" type="ORF">ICL16_34095</name>
</gene>
<dbReference type="SUPFAM" id="SSF51905">
    <property type="entry name" value="FAD/NAD(P)-binding domain"/>
    <property type="match status" value="1"/>
</dbReference>